<reference evidence="6" key="1">
    <citation type="submission" date="2025-08" db="UniProtKB">
        <authorList>
            <consortium name="Ensembl"/>
        </authorList>
    </citation>
    <scope>IDENTIFICATION</scope>
</reference>
<evidence type="ECO:0000313" key="6">
    <source>
        <dbReference type="Ensembl" id="ENSACDP00005022632.1"/>
    </source>
</evidence>
<organism evidence="6 7">
    <name type="scientific">Anser cygnoides</name>
    <name type="common">Swan goose</name>
    <dbReference type="NCBI Taxonomy" id="8845"/>
    <lineage>
        <taxon>Eukaryota</taxon>
        <taxon>Metazoa</taxon>
        <taxon>Chordata</taxon>
        <taxon>Craniata</taxon>
        <taxon>Vertebrata</taxon>
        <taxon>Euteleostomi</taxon>
        <taxon>Archelosauria</taxon>
        <taxon>Archosauria</taxon>
        <taxon>Dinosauria</taxon>
        <taxon>Saurischia</taxon>
        <taxon>Theropoda</taxon>
        <taxon>Coelurosauria</taxon>
        <taxon>Aves</taxon>
        <taxon>Neognathae</taxon>
        <taxon>Galloanserae</taxon>
        <taxon>Anseriformes</taxon>
        <taxon>Anatidae</taxon>
        <taxon>Anserinae</taxon>
        <taxon>Anser</taxon>
    </lineage>
</organism>
<keyword evidence="3" id="KW-0560">Oxidoreductase</keyword>
<evidence type="ECO:0000256" key="3">
    <source>
        <dbReference type="ARBA" id="ARBA00023002"/>
    </source>
</evidence>
<accession>A0A8B9EIK6</accession>
<feature type="region of interest" description="Disordered" evidence="4">
    <location>
        <begin position="373"/>
        <end position="394"/>
    </location>
</feature>
<protein>
    <recommendedName>
        <fullName evidence="5">Lipoxygenase domain-containing protein</fullName>
    </recommendedName>
</protein>
<evidence type="ECO:0000256" key="1">
    <source>
        <dbReference type="ARBA" id="ARBA00022723"/>
    </source>
</evidence>
<dbReference type="AlphaFoldDB" id="A0A8B9EIK6"/>
<dbReference type="GO" id="GO:0034440">
    <property type="term" value="P:lipid oxidation"/>
    <property type="evidence" value="ECO:0007669"/>
    <property type="project" value="InterPro"/>
</dbReference>
<dbReference type="SUPFAM" id="SSF48484">
    <property type="entry name" value="Lipoxigenase"/>
    <property type="match status" value="1"/>
</dbReference>
<name>A0A8B9EIK6_ANSCY</name>
<dbReference type="GO" id="GO:0016702">
    <property type="term" value="F:oxidoreductase activity, acting on single donors with incorporation of molecular oxygen, incorporation of two atoms of oxygen"/>
    <property type="evidence" value="ECO:0007669"/>
    <property type="project" value="InterPro"/>
</dbReference>
<proteinExistence type="predicted"/>
<dbReference type="Gene3D" id="1.20.245.10">
    <property type="entry name" value="Lipoxygenase-1, Domain 5"/>
    <property type="match status" value="2"/>
</dbReference>
<evidence type="ECO:0000256" key="2">
    <source>
        <dbReference type="ARBA" id="ARBA00022964"/>
    </source>
</evidence>
<feature type="domain" description="Lipoxygenase" evidence="5">
    <location>
        <begin position="163"/>
        <end position="430"/>
    </location>
</feature>
<dbReference type="Gene3D" id="3.10.450.60">
    <property type="match status" value="1"/>
</dbReference>
<dbReference type="GO" id="GO:0046872">
    <property type="term" value="F:metal ion binding"/>
    <property type="evidence" value="ECO:0007669"/>
    <property type="project" value="UniProtKB-KW"/>
</dbReference>
<dbReference type="PROSITE" id="PS51393">
    <property type="entry name" value="LIPOXYGENASE_3"/>
    <property type="match status" value="2"/>
</dbReference>
<keyword evidence="7" id="KW-1185">Reference proteome</keyword>
<dbReference type="InterPro" id="IPR013819">
    <property type="entry name" value="LipOase_C"/>
</dbReference>
<evidence type="ECO:0000259" key="5">
    <source>
        <dbReference type="PROSITE" id="PS51393"/>
    </source>
</evidence>
<dbReference type="InterPro" id="IPR036226">
    <property type="entry name" value="LipOase_C_sf"/>
</dbReference>
<dbReference type="PANTHER" id="PTHR11771">
    <property type="entry name" value="LIPOXYGENASE"/>
    <property type="match status" value="1"/>
</dbReference>
<evidence type="ECO:0000313" key="7">
    <source>
        <dbReference type="Proteomes" id="UP000694521"/>
    </source>
</evidence>
<evidence type="ECO:0000256" key="4">
    <source>
        <dbReference type="SAM" id="MobiDB-lite"/>
    </source>
</evidence>
<feature type="domain" description="Lipoxygenase" evidence="5">
    <location>
        <begin position="1"/>
        <end position="158"/>
    </location>
</feature>
<dbReference type="Ensembl" id="ENSACDT00005027079.1">
    <property type="protein sequence ID" value="ENSACDP00005022632.1"/>
    <property type="gene ID" value="ENSACDG00005016409.1"/>
</dbReference>
<sequence length="430" mass="46716">PTSWELGFPRCYGFWGVLGSPIIGGFGVPPRGVLGSPLWGRGGPGAGPAEYVVRHWRDDAFFGEQYLSGVNPVLLRRCPRLTGVPGRGSWCGGPTVAAQGGRVFVADYALLEGLPTGRIGDEPQFTAAPLCLLWLSPAGRLLPLAIQVRPRGPTSPRPISPCRYTFHINILARDKLLNPGGIIDQVSRVWGTWGQRLVARATAALTYAELCVPDDIERRGVADVPNYHYRDDALEIWGAIESFVEGIVGLYYHEDSDVVDDPELQDWVGEIFTYAVLGNEKSGFPAKLCSRPELVKFLTMIIFRCSAQHAAVNSGQYDFYAWMPNSPGTMRCPPPRSKAGATAESFLATLPSPAATGALLALLSVVSYEAGERVSRGGSPPSPPRDSNCPQCPPRRRLARISRRVQRRNAALPLPYPYLDPAAIENSIAI</sequence>
<keyword evidence="1" id="KW-0479">Metal-binding</keyword>
<dbReference type="InterPro" id="IPR000907">
    <property type="entry name" value="LipOase"/>
</dbReference>
<dbReference type="Pfam" id="PF00305">
    <property type="entry name" value="Lipoxygenase"/>
    <property type="match status" value="1"/>
</dbReference>
<reference evidence="6" key="2">
    <citation type="submission" date="2025-09" db="UniProtKB">
        <authorList>
            <consortium name="Ensembl"/>
        </authorList>
    </citation>
    <scope>IDENTIFICATION</scope>
</reference>
<dbReference type="Proteomes" id="UP000694521">
    <property type="component" value="Unplaced"/>
</dbReference>
<keyword evidence="2" id="KW-0223">Dioxygenase</keyword>